<dbReference type="AlphaFoldDB" id="A0A0D8XBT6"/>
<evidence type="ECO:0000256" key="10">
    <source>
        <dbReference type="ARBA" id="ARBA00023329"/>
    </source>
</evidence>
<dbReference type="FunFam" id="2.10.250.10:FF:000001">
    <property type="entry name" value="Calnexin homolog"/>
    <property type="match status" value="1"/>
</dbReference>
<evidence type="ECO:0000256" key="5">
    <source>
        <dbReference type="ARBA" id="ARBA00022692"/>
    </source>
</evidence>
<dbReference type="STRING" id="29172.A0A0D8XBT6"/>
<feature type="disulfide bond" evidence="12">
    <location>
        <begin position="141"/>
        <end position="175"/>
    </location>
</feature>
<feature type="transmembrane region" description="Helical" evidence="13">
    <location>
        <begin position="469"/>
        <end position="490"/>
    </location>
</feature>
<dbReference type="Pfam" id="PF00262">
    <property type="entry name" value="Calreticulin"/>
    <property type="match status" value="1"/>
</dbReference>
<dbReference type="PANTHER" id="PTHR11073:SF1">
    <property type="entry name" value="CALNEXIN 14D-RELATED"/>
    <property type="match status" value="1"/>
</dbReference>
<feature type="compositionally biased region" description="Low complexity" evidence="14">
    <location>
        <begin position="568"/>
        <end position="583"/>
    </location>
</feature>
<dbReference type="InterPro" id="IPR013320">
    <property type="entry name" value="ConA-like_dom_sf"/>
</dbReference>
<keyword evidence="5 13" id="KW-0812">Transmembrane</keyword>
<feature type="compositionally biased region" description="Acidic residues" evidence="14">
    <location>
        <begin position="510"/>
        <end position="528"/>
    </location>
</feature>
<proteinExistence type="inferred from homology"/>
<keyword evidence="8 13" id="KW-0472">Membrane</keyword>
<dbReference type="PRINTS" id="PR00626">
    <property type="entry name" value="CALRETICULIN"/>
</dbReference>
<sequence length="594" mass="67117">MLQALQGARSLYCFTFLLITCFASDESGEQKVAFIPSKFVPPKLTLKPFFFESFPSRDVIGKQWIVSTAKKEDVEAEISKYNGKWEVASPSVLSIEDDYGLVARSKARHHAIASKFDQPFEFIDKPLVVQYEVRYEEGQECGGGYLKLLSKGAEKNLADVRDKTPYTIMFGPDKCGANGKVHLIFRYRNPKNGSVDEYHAKQPSYIGSTYWDDHETHLYTLVVNPLGDFSVSVDQKEIMHGNMLNDLVPSLQPPKEIADPDDKKPIDWDDRDEIDDESAVKPDDWDESEPREIVDETAEKPSDWLENESKLIPDPEASKPKDWDSDMDGEWEPPMVDNPACKDVSGCGPWKKPLIPNPLYKGKWIRPRIPNPNFRGMWAPRQIENPNYFEPKPFGGLAPVTVVAIELWTMSPNIVFDNILVCDSEDLAADVARQTYKVRRSEDARFASSQGKSAGILQSVLDAANEHPWLWVVYVLSVLIPIILISMFCFGRKSTAYISVAQKKKTDTSTIDDEVPGLVDDEEDEKELEDSKIEDVQPQGSSKISTKSQKILKDIEDDEGNLSESDIVEVVPEQESPSVEKSPTITKRRVRRQD</sequence>
<evidence type="ECO:0000256" key="14">
    <source>
        <dbReference type="SAM" id="MobiDB-lite"/>
    </source>
</evidence>
<dbReference type="GO" id="GO:0006457">
    <property type="term" value="P:protein folding"/>
    <property type="evidence" value="ECO:0007669"/>
    <property type="project" value="InterPro"/>
</dbReference>
<dbReference type="PROSITE" id="PS00803">
    <property type="entry name" value="CALRETICULIN_1"/>
    <property type="match status" value="1"/>
</dbReference>
<dbReference type="InterPro" id="IPR009033">
    <property type="entry name" value="Calreticulin/calnexin_P_dom_sf"/>
</dbReference>
<dbReference type="SUPFAM" id="SSF63887">
    <property type="entry name" value="P-domain of calnexin/calreticulin"/>
    <property type="match status" value="1"/>
</dbReference>
<evidence type="ECO:0000256" key="7">
    <source>
        <dbReference type="ARBA" id="ARBA00022989"/>
    </source>
</evidence>
<dbReference type="EMBL" id="KN716881">
    <property type="protein sequence ID" value="KJH41197.1"/>
    <property type="molecule type" value="Genomic_DNA"/>
</dbReference>
<dbReference type="SUPFAM" id="SSF49899">
    <property type="entry name" value="Concanavalin A-like lectins/glucanases"/>
    <property type="match status" value="1"/>
</dbReference>
<feature type="compositionally biased region" description="Basic and acidic residues" evidence="14">
    <location>
        <begin position="256"/>
        <end position="268"/>
    </location>
</feature>
<dbReference type="GO" id="GO:0048471">
    <property type="term" value="C:perinuclear region of cytoplasm"/>
    <property type="evidence" value="ECO:0007669"/>
    <property type="project" value="UniProtKB-SubCell"/>
</dbReference>
<feature type="region of interest" description="Disordered" evidence="14">
    <location>
        <begin position="509"/>
        <end position="594"/>
    </location>
</feature>
<evidence type="ECO:0000256" key="13">
    <source>
        <dbReference type="RuleBase" id="RU362126"/>
    </source>
</evidence>
<dbReference type="GO" id="GO:0051082">
    <property type="term" value="F:unfolded protein binding"/>
    <property type="evidence" value="ECO:0007669"/>
    <property type="project" value="InterPro"/>
</dbReference>
<dbReference type="InterPro" id="IPR018124">
    <property type="entry name" value="Calret/calnex_CS"/>
</dbReference>
<evidence type="ECO:0000256" key="2">
    <source>
        <dbReference type="ARBA" id="ARBA00004541"/>
    </source>
</evidence>
<protein>
    <submittedName>
        <fullName evidence="15">Calreticulin family protein</fullName>
    </submittedName>
</protein>
<comment type="subcellular location">
    <subcellularLocation>
        <location evidence="3">Cytoplasm</location>
        <location evidence="3">Perinuclear region</location>
    </subcellularLocation>
    <subcellularLocation>
        <location evidence="2">Cytoplasmic vesicle</location>
    </subcellularLocation>
    <subcellularLocation>
        <location evidence="1">Endoplasmic reticulum membrane</location>
        <topology evidence="1">Single-pass type I membrane protein</topology>
    </subcellularLocation>
</comment>
<evidence type="ECO:0000256" key="8">
    <source>
        <dbReference type="ARBA" id="ARBA00023136"/>
    </source>
</evidence>
<feature type="region of interest" description="Disordered" evidence="14">
    <location>
        <begin position="245"/>
        <end position="328"/>
    </location>
</feature>
<dbReference type="PROSITE" id="PS00805">
    <property type="entry name" value="CALRETICULIN_REPEAT"/>
    <property type="match status" value="1"/>
</dbReference>
<dbReference type="Gene3D" id="2.10.250.10">
    <property type="entry name" value="Calreticulin/calnexin, P domain"/>
    <property type="match status" value="1"/>
</dbReference>
<feature type="compositionally biased region" description="Polar residues" evidence="14">
    <location>
        <begin position="538"/>
        <end position="549"/>
    </location>
</feature>
<comment type="similarity">
    <text evidence="4 13">Belongs to the calreticulin family.</text>
</comment>
<keyword evidence="12" id="KW-1015">Disulfide bond</keyword>
<keyword evidence="13" id="KW-0732">Signal</keyword>
<dbReference type="Gene3D" id="2.60.120.200">
    <property type="match status" value="1"/>
</dbReference>
<keyword evidence="7 13" id="KW-1133">Transmembrane helix</keyword>
<feature type="signal peptide" evidence="13">
    <location>
        <begin position="1"/>
        <end position="23"/>
    </location>
</feature>
<accession>A0A0D8XBT6</accession>
<dbReference type="InterPro" id="IPR001580">
    <property type="entry name" value="Calret/calnex"/>
</dbReference>
<dbReference type="GO" id="GO:0031410">
    <property type="term" value="C:cytoplasmic vesicle"/>
    <property type="evidence" value="ECO:0007669"/>
    <property type="project" value="UniProtKB-SubCell"/>
</dbReference>
<evidence type="ECO:0000256" key="4">
    <source>
        <dbReference type="ARBA" id="ARBA00010983"/>
    </source>
</evidence>
<evidence type="ECO:0000256" key="6">
    <source>
        <dbReference type="ARBA" id="ARBA00022824"/>
    </source>
</evidence>
<evidence type="ECO:0000313" key="16">
    <source>
        <dbReference type="Proteomes" id="UP000053766"/>
    </source>
</evidence>
<feature type="chain" id="PRO_5005115306" evidence="13">
    <location>
        <begin position="24"/>
        <end position="594"/>
    </location>
</feature>
<evidence type="ECO:0000256" key="9">
    <source>
        <dbReference type="ARBA" id="ARBA00023186"/>
    </source>
</evidence>
<keyword evidence="9 13" id="KW-0143">Chaperone</keyword>
<gene>
    <name evidence="15" type="ORF">DICVIV_12827</name>
</gene>
<comment type="function">
    <text evidence="11">Calcium-binding protein that interacts with newly synthesized monoglucosylated glycoproteins in the endoplasmic reticulum. It may act in assisting protein assembly and/or in the retention within the ER of unassembled protein subunits. It seems to play a major role in the quality control apparatus of the ER by the retention of incorrectly folded proteins. Required for embryogenesis and larval development under heat and ER stress conditions. May be important for germ cell development. Involved in neuronal necrotic cell death.</text>
</comment>
<keyword evidence="10" id="KW-0968">Cytoplasmic vesicle</keyword>
<dbReference type="OrthoDB" id="1938156at2759"/>
<reference evidence="16" key="2">
    <citation type="journal article" date="2016" name="Sci. Rep.">
        <title>Dictyocaulus viviparus genome, variome and transcriptome elucidate lungworm biology and support future intervention.</title>
        <authorList>
            <person name="McNulty S.N."/>
            <person name="Strube C."/>
            <person name="Rosa B.A."/>
            <person name="Martin J.C."/>
            <person name="Tyagi R."/>
            <person name="Choi Y.J."/>
            <person name="Wang Q."/>
            <person name="Hallsworth Pepin K."/>
            <person name="Zhang X."/>
            <person name="Ozersky P."/>
            <person name="Wilson R.K."/>
            <person name="Sternberg P.W."/>
            <person name="Gasser R.B."/>
            <person name="Mitreva M."/>
        </authorList>
    </citation>
    <scope>NUCLEOTIDE SEQUENCE [LARGE SCALE GENOMIC DNA]</scope>
    <source>
        <strain evidence="16">HannoverDv2000</strain>
    </source>
</reference>
<dbReference type="PROSITE" id="PS00804">
    <property type="entry name" value="CALRETICULIN_2"/>
    <property type="match status" value="1"/>
</dbReference>
<dbReference type="GO" id="GO:0036503">
    <property type="term" value="P:ERAD pathway"/>
    <property type="evidence" value="ECO:0007669"/>
    <property type="project" value="TreeGrafter"/>
</dbReference>
<evidence type="ECO:0000313" key="15">
    <source>
        <dbReference type="EMBL" id="KJH41197.1"/>
    </source>
</evidence>
<keyword evidence="16" id="KW-1185">Reference proteome</keyword>
<evidence type="ECO:0000256" key="3">
    <source>
        <dbReference type="ARBA" id="ARBA00004556"/>
    </source>
</evidence>
<dbReference type="FunFam" id="2.60.120.200:FF:000011">
    <property type="entry name" value="Probable calnexin"/>
    <property type="match status" value="1"/>
</dbReference>
<feature type="compositionally biased region" description="Basic and acidic residues" evidence="14">
    <location>
        <begin position="278"/>
        <end position="324"/>
    </location>
</feature>
<evidence type="ECO:0000256" key="12">
    <source>
        <dbReference type="PIRSR" id="PIRSR601580-3"/>
    </source>
</evidence>
<name>A0A0D8XBT6_DICVI</name>
<organism evidence="15 16">
    <name type="scientific">Dictyocaulus viviparus</name>
    <name type="common">Bovine lungworm</name>
    <dbReference type="NCBI Taxonomy" id="29172"/>
    <lineage>
        <taxon>Eukaryota</taxon>
        <taxon>Metazoa</taxon>
        <taxon>Ecdysozoa</taxon>
        <taxon>Nematoda</taxon>
        <taxon>Chromadorea</taxon>
        <taxon>Rhabditida</taxon>
        <taxon>Rhabditina</taxon>
        <taxon>Rhabditomorpha</taxon>
        <taxon>Strongyloidea</taxon>
        <taxon>Metastrongylidae</taxon>
        <taxon>Dictyocaulus</taxon>
    </lineage>
</organism>
<keyword evidence="6 13" id="KW-0256">Endoplasmic reticulum</keyword>
<dbReference type="GO" id="GO:0005789">
    <property type="term" value="C:endoplasmic reticulum membrane"/>
    <property type="evidence" value="ECO:0007669"/>
    <property type="project" value="UniProtKB-SubCell"/>
</dbReference>
<dbReference type="PANTHER" id="PTHR11073">
    <property type="entry name" value="CALRETICULIN AND CALNEXIN"/>
    <property type="match status" value="1"/>
</dbReference>
<dbReference type="GO" id="GO:0005509">
    <property type="term" value="F:calcium ion binding"/>
    <property type="evidence" value="ECO:0007669"/>
    <property type="project" value="InterPro"/>
</dbReference>
<evidence type="ECO:0000256" key="11">
    <source>
        <dbReference type="ARBA" id="ARBA00053392"/>
    </source>
</evidence>
<dbReference type="Proteomes" id="UP000053766">
    <property type="component" value="Unassembled WGS sequence"/>
</dbReference>
<reference evidence="15 16" key="1">
    <citation type="submission" date="2013-11" db="EMBL/GenBank/DDBJ databases">
        <title>Draft genome of the bovine lungworm Dictyocaulus viviparus.</title>
        <authorList>
            <person name="Mitreva M."/>
        </authorList>
    </citation>
    <scope>NUCLEOTIDE SEQUENCE [LARGE SCALE GENOMIC DNA]</scope>
    <source>
        <strain evidence="15 16">HannoverDv2000</strain>
    </source>
</reference>
<evidence type="ECO:0000256" key="1">
    <source>
        <dbReference type="ARBA" id="ARBA00004115"/>
    </source>
</evidence>